<feature type="transmembrane region" description="Helical" evidence="1">
    <location>
        <begin position="37"/>
        <end position="60"/>
    </location>
</feature>
<sequence length="368" mass="41500">METLRNTFIQYIQIDREKKRQYFHLAYQEIADQNLNYLQLASLSTVLLLLAFFYLTPYIIVDWTMTLQHILFLPASALFFIISVSYAKKGHRNPRIISVLCVIYVIVELSFILTIDIFTRPDAPGSFFPPISVALPALFILPLKLSYLLLFLFETMYVILSFSYKISAVAQYDVFASIVGIAFSVVVVQTILHLRASDFDIRLKYQQLSQQDFLAGILNKQAFEEAGRGFLNANGSSASCALMILDLDNFKSINDTLGHYAGDQLLREIGNFLPDLFRPSDIIGRFGGDEFVILINGSITPVIFEKKCQLIQQKLYSINLPGLKTGITCSIGGAISQAETVTYDDLFIKADNALYTAKKMGKNCFHLH</sequence>
<dbReference type="PANTHER" id="PTHR46663:SF2">
    <property type="entry name" value="GGDEF DOMAIN-CONTAINING PROTEIN"/>
    <property type="match status" value="1"/>
</dbReference>
<dbReference type="Gene3D" id="3.30.70.270">
    <property type="match status" value="1"/>
</dbReference>
<feature type="transmembrane region" description="Helical" evidence="1">
    <location>
        <begin position="138"/>
        <end position="160"/>
    </location>
</feature>
<dbReference type="InterPro" id="IPR000160">
    <property type="entry name" value="GGDEF_dom"/>
</dbReference>
<feature type="transmembrane region" description="Helical" evidence="1">
    <location>
        <begin position="96"/>
        <end position="118"/>
    </location>
</feature>
<gene>
    <name evidence="3" type="ORF">H9873_00660</name>
</gene>
<dbReference type="InterPro" id="IPR043128">
    <property type="entry name" value="Rev_trsase/Diguanyl_cyclase"/>
</dbReference>
<evidence type="ECO:0000256" key="1">
    <source>
        <dbReference type="SAM" id="Phobius"/>
    </source>
</evidence>
<feature type="transmembrane region" description="Helical" evidence="1">
    <location>
        <begin position="172"/>
        <end position="192"/>
    </location>
</feature>
<dbReference type="InterPro" id="IPR052163">
    <property type="entry name" value="DGC-Regulatory_Protein"/>
</dbReference>
<dbReference type="EMBL" id="DXGF01000013">
    <property type="protein sequence ID" value="HIW82827.1"/>
    <property type="molecule type" value="Genomic_DNA"/>
</dbReference>
<comment type="caution">
    <text evidence="3">The sequence shown here is derived from an EMBL/GenBank/DDBJ whole genome shotgun (WGS) entry which is preliminary data.</text>
</comment>
<reference evidence="3" key="2">
    <citation type="submission" date="2021-04" db="EMBL/GenBank/DDBJ databases">
        <authorList>
            <person name="Gilroy R."/>
        </authorList>
    </citation>
    <scope>NUCLEOTIDE SEQUENCE</scope>
    <source>
        <strain evidence="3">ChiSxjej1B13-11762</strain>
    </source>
</reference>
<evidence type="ECO:0000313" key="3">
    <source>
        <dbReference type="EMBL" id="HIW82827.1"/>
    </source>
</evidence>
<dbReference type="PANTHER" id="PTHR46663">
    <property type="entry name" value="DIGUANYLATE CYCLASE DGCT-RELATED"/>
    <property type="match status" value="1"/>
</dbReference>
<feature type="domain" description="GGDEF" evidence="2">
    <location>
        <begin position="238"/>
        <end position="368"/>
    </location>
</feature>
<evidence type="ECO:0000259" key="2">
    <source>
        <dbReference type="PROSITE" id="PS50887"/>
    </source>
</evidence>
<keyword evidence="1" id="KW-0472">Membrane</keyword>
<organism evidence="3 4">
    <name type="scientific">Candidatus Dorea gallistercoris</name>
    <dbReference type="NCBI Taxonomy" id="2838542"/>
    <lineage>
        <taxon>Bacteria</taxon>
        <taxon>Bacillati</taxon>
        <taxon>Bacillota</taxon>
        <taxon>Clostridia</taxon>
        <taxon>Lachnospirales</taxon>
        <taxon>Lachnospiraceae</taxon>
        <taxon>Dorea</taxon>
    </lineage>
</organism>
<dbReference type="AlphaFoldDB" id="A0A9D1UCK0"/>
<keyword evidence="1" id="KW-0812">Transmembrane</keyword>
<feature type="transmembrane region" description="Helical" evidence="1">
    <location>
        <begin position="66"/>
        <end position="84"/>
    </location>
</feature>
<proteinExistence type="predicted"/>
<accession>A0A9D1UCK0</accession>
<dbReference type="Pfam" id="PF00990">
    <property type="entry name" value="GGDEF"/>
    <property type="match status" value="1"/>
</dbReference>
<dbReference type="PROSITE" id="PS50887">
    <property type="entry name" value="GGDEF"/>
    <property type="match status" value="1"/>
</dbReference>
<dbReference type="InterPro" id="IPR029787">
    <property type="entry name" value="Nucleotide_cyclase"/>
</dbReference>
<dbReference type="SMART" id="SM00267">
    <property type="entry name" value="GGDEF"/>
    <property type="match status" value="1"/>
</dbReference>
<name>A0A9D1UCK0_9FIRM</name>
<keyword evidence="1" id="KW-1133">Transmembrane helix</keyword>
<protein>
    <submittedName>
        <fullName evidence="3">GGDEF domain-containing protein</fullName>
    </submittedName>
</protein>
<dbReference type="SUPFAM" id="SSF55073">
    <property type="entry name" value="Nucleotide cyclase"/>
    <property type="match status" value="1"/>
</dbReference>
<dbReference type="CDD" id="cd01949">
    <property type="entry name" value="GGDEF"/>
    <property type="match status" value="1"/>
</dbReference>
<evidence type="ECO:0000313" key="4">
    <source>
        <dbReference type="Proteomes" id="UP000824263"/>
    </source>
</evidence>
<reference evidence="3" key="1">
    <citation type="journal article" date="2021" name="PeerJ">
        <title>Extensive microbial diversity within the chicken gut microbiome revealed by metagenomics and culture.</title>
        <authorList>
            <person name="Gilroy R."/>
            <person name="Ravi A."/>
            <person name="Getino M."/>
            <person name="Pursley I."/>
            <person name="Horton D.L."/>
            <person name="Alikhan N.F."/>
            <person name="Baker D."/>
            <person name="Gharbi K."/>
            <person name="Hall N."/>
            <person name="Watson M."/>
            <person name="Adriaenssens E.M."/>
            <person name="Foster-Nyarko E."/>
            <person name="Jarju S."/>
            <person name="Secka A."/>
            <person name="Antonio M."/>
            <person name="Oren A."/>
            <person name="Chaudhuri R.R."/>
            <person name="La Ragione R."/>
            <person name="Hildebrand F."/>
            <person name="Pallen M.J."/>
        </authorList>
    </citation>
    <scope>NUCLEOTIDE SEQUENCE</scope>
    <source>
        <strain evidence="3">ChiSxjej1B13-11762</strain>
    </source>
</reference>
<dbReference type="NCBIfam" id="TIGR00254">
    <property type="entry name" value="GGDEF"/>
    <property type="match status" value="1"/>
</dbReference>
<dbReference type="Proteomes" id="UP000824263">
    <property type="component" value="Unassembled WGS sequence"/>
</dbReference>